<feature type="region of interest" description="Disordered" evidence="1">
    <location>
        <begin position="96"/>
        <end position="171"/>
    </location>
</feature>
<dbReference type="AlphaFoldDB" id="A0A7S1TTX4"/>
<feature type="compositionally biased region" description="Basic residues" evidence="1">
    <location>
        <begin position="150"/>
        <end position="160"/>
    </location>
</feature>
<feature type="region of interest" description="Disordered" evidence="1">
    <location>
        <begin position="1"/>
        <end position="37"/>
    </location>
</feature>
<feature type="compositionally biased region" description="Basic residues" evidence="1">
    <location>
        <begin position="130"/>
        <end position="139"/>
    </location>
</feature>
<organism evidence="2">
    <name type="scientific">Phaeomonas parva</name>
    <dbReference type="NCBI Taxonomy" id="124430"/>
    <lineage>
        <taxon>Eukaryota</taxon>
        <taxon>Sar</taxon>
        <taxon>Stramenopiles</taxon>
        <taxon>Ochrophyta</taxon>
        <taxon>Pinguiophyceae</taxon>
        <taxon>Pinguiochrysidales</taxon>
        <taxon>Pinguiochrysidaceae</taxon>
        <taxon>Phaeomonas</taxon>
    </lineage>
</organism>
<evidence type="ECO:0000256" key="1">
    <source>
        <dbReference type="SAM" id="MobiDB-lite"/>
    </source>
</evidence>
<name>A0A7S1TTX4_9STRA</name>
<accession>A0A7S1TTX4</accession>
<evidence type="ECO:0000313" key="2">
    <source>
        <dbReference type="EMBL" id="CAD9244701.1"/>
    </source>
</evidence>
<sequence>MGAAPMGRCVGADDDDDGYGEGRAGGPCASGAGPCGPGGGAGTFRDSFVLGCVASRCVAADVDIRDDASTAAAGAESASYDDDELVRQMQEVLAKSRGGAVPLSALTQAGGAASGEEHKTSQSQRGKEREHRRRSRGPRGRAATEQERKKLYRRSMKKLKKQLDNEANSVKGRIQEVERDFAEQHAYRNHEQRLPVLPLCACGYADDDEDVRGAYQRNPAPVDGILDLDVPARAVLSQNAARSQRPIQQVHGVAS</sequence>
<feature type="compositionally biased region" description="Basic and acidic residues" evidence="1">
    <location>
        <begin position="115"/>
        <end position="129"/>
    </location>
</feature>
<protein>
    <submittedName>
        <fullName evidence="2">Uncharacterized protein</fullName>
    </submittedName>
</protein>
<gene>
    <name evidence="2" type="ORF">PPAR1163_LOCUS3049</name>
</gene>
<proteinExistence type="predicted"/>
<dbReference type="EMBL" id="HBGJ01005037">
    <property type="protein sequence ID" value="CAD9244701.1"/>
    <property type="molecule type" value="Transcribed_RNA"/>
</dbReference>
<reference evidence="2" key="1">
    <citation type="submission" date="2021-01" db="EMBL/GenBank/DDBJ databases">
        <authorList>
            <person name="Corre E."/>
            <person name="Pelletier E."/>
            <person name="Niang G."/>
            <person name="Scheremetjew M."/>
            <person name="Finn R."/>
            <person name="Kale V."/>
            <person name="Holt S."/>
            <person name="Cochrane G."/>
            <person name="Meng A."/>
            <person name="Brown T."/>
            <person name="Cohen L."/>
        </authorList>
    </citation>
    <scope>NUCLEOTIDE SEQUENCE</scope>
    <source>
        <strain evidence="2">CCMP2877</strain>
    </source>
</reference>